<protein>
    <submittedName>
        <fullName evidence="3">Uncharacterized protein</fullName>
    </submittedName>
</protein>
<dbReference type="EMBL" id="CP143784">
    <property type="protein sequence ID" value="WVN85663.1"/>
    <property type="molecule type" value="Genomic_DNA"/>
</dbReference>
<dbReference type="Pfam" id="PF01544">
    <property type="entry name" value="CorA"/>
    <property type="match status" value="1"/>
</dbReference>
<dbReference type="CDD" id="cd12829">
    <property type="entry name" value="Alr1p-like"/>
    <property type="match status" value="1"/>
</dbReference>
<dbReference type="GO" id="GO:0010961">
    <property type="term" value="P:intracellular magnesium ion homeostasis"/>
    <property type="evidence" value="ECO:0007669"/>
    <property type="project" value="TreeGrafter"/>
</dbReference>
<reference evidence="3" key="3">
    <citation type="submission" date="2024-01" db="EMBL/GenBank/DDBJ databases">
        <authorList>
            <person name="Coelho M.A."/>
            <person name="David-Palma M."/>
            <person name="Shea T."/>
            <person name="Sun S."/>
            <person name="Cuomo C.A."/>
            <person name="Heitman J."/>
        </authorList>
    </citation>
    <scope>NUCLEOTIDE SEQUENCE</scope>
    <source>
        <strain evidence="3">CBS 7841</strain>
    </source>
</reference>
<keyword evidence="4" id="KW-1185">Reference proteome</keyword>
<feature type="region of interest" description="Disordered" evidence="1">
    <location>
        <begin position="164"/>
        <end position="202"/>
    </location>
</feature>
<proteinExistence type="predicted"/>
<dbReference type="GO" id="GO:0015095">
    <property type="term" value="F:magnesium ion transmembrane transporter activity"/>
    <property type="evidence" value="ECO:0007669"/>
    <property type="project" value="InterPro"/>
</dbReference>
<keyword evidence="2" id="KW-0812">Transmembrane</keyword>
<dbReference type="Gene3D" id="3.30.460.20">
    <property type="entry name" value="CorA soluble domain-like"/>
    <property type="match status" value="1"/>
</dbReference>
<dbReference type="RefSeq" id="XP_066066363.1">
    <property type="nucleotide sequence ID" value="XM_066210266.1"/>
</dbReference>
<feature type="region of interest" description="Disordered" evidence="1">
    <location>
        <begin position="1"/>
        <end position="33"/>
    </location>
</feature>
<dbReference type="SUPFAM" id="SSF143865">
    <property type="entry name" value="CorA soluble domain-like"/>
    <property type="match status" value="1"/>
</dbReference>
<evidence type="ECO:0000313" key="4">
    <source>
        <dbReference type="Proteomes" id="UP000094043"/>
    </source>
</evidence>
<dbReference type="Proteomes" id="UP000094043">
    <property type="component" value="Chromosome 1"/>
</dbReference>
<evidence type="ECO:0000313" key="3">
    <source>
        <dbReference type="EMBL" id="WVN85663.1"/>
    </source>
</evidence>
<dbReference type="GeneID" id="91085026"/>
<keyword evidence="2" id="KW-0472">Membrane</keyword>
<gene>
    <name evidence="3" type="ORF">L203_100812</name>
</gene>
<feature type="transmembrane region" description="Helical" evidence="2">
    <location>
        <begin position="863"/>
        <end position="886"/>
    </location>
</feature>
<dbReference type="VEuPathDB" id="FungiDB:L203_00602"/>
<feature type="region of interest" description="Disordered" evidence="1">
    <location>
        <begin position="525"/>
        <end position="556"/>
    </location>
</feature>
<keyword evidence="2" id="KW-1133">Transmembrane helix</keyword>
<dbReference type="PANTHER" id="PTHR21535">
    <property type="entry name" value="MAGNESIUM AND COBALT TRANSPORT PROTEIN/MITOCHONDRIAL IMPORT INNER MEMBRANE TRANSLOCASE SUBUNIT TIM8"/>
    <property type="match status" value="1"/>
</dbReference>
<feature type="transmembrane region" description="Helical" evidence="2">
    <location>
        <begin position="906"/>
        <end position="930"/>
    </location>
</feature>
<sequence length="957" mass="106891">MLDSNTPTVSAIDHATSSQRHAHRQAANHPPFPLTPVPPLLSSILNTNDVVVNPAQPEFAELLTPLQLKKRRTKPRYNQEPTSIPPVAGPSKLGYYTLEGDLYRGAVRDPTLPFTQNYEDAISLGTRSTASSSSEWSWGSGNLDRARAVIGRVGEALGLRHGSISSEASSASDSENDCQPHTPGRCRRKKRSGSRLSKTISNLSRQTSLPIEHLKREIHPKKREFTLLLPVSSWPEQDISSQTFSLSLADERVSDSGFQRKMTVDGDNSFKFGEHKFSPSQVIVTPSLPRVLEKIRSIRPISSHTLFDTTLPTLSTKGGEVPVTRGGSAPGRTRQLNYGTSFANPPLPPHLSLPSRVYTLRSDSEMQFQPKSVSNFLNHSQNPSISTLGLTAHSTADSRCGTPNYRECDSSDGASYKANSRIMAEDDKGCWWLDVSCPTWEDLRDIGQLLSLHPLTLEDVLQQDPREKLDRFDKLGYYFLVIRALDEGYFKYTPDSSLPAKESDRSPSSSTASLDDLKMSEKALYGSTTQEELSEGKKEERRRGWGMGRQQGKDVGKMGGKVEIVEDRPGKEGLEGIGVGGVNVYLVVFADGLLSFHFEDISKHTHRVLSRILSSHLPSTNPIHSPVWIAHGLLDSIVDAFFPMIGYVDGAVDDIDSLTIDPMRNLKRATASSEVVRNDILSLHDERVLGMDNAALNKGEEDDEKGQANLTLRRLYRKYQKISSFIDRLLSFLPIPRCLPLPLKYLTLFFLPTSTAVRRKHEQAPKMVFDRSTMLRNITDMRKLVTGLGRLLSSKGAVVGQLRKRTKEEGKNVEAYIGDVEDHILLLQTSLHHYEYILSHCQTSYMSHLNVSFAFTRGRTDQAILALSTVTIGVLPMQFIISLFSTNVNVPHNTRQREPNDSVAPFNFFAGIVVGIFIVACCLVTIIRYWRWLARKKFAKLRGTELPGFWNEYWGWM</sequence>
<dbReference type="OrthoDB" id="29879at2759"/>
<dbReference type="InterPro" id="IPR045861">
    <property type="entry name" value="CorA_cytoplasmic_dom"/>
</dbReference>
<feature type="compositionally biased region" description="Basic residues" evidence="1">
    <location>
        <begin position="184"/>
        <end position="193"/>
    </location>
</feature>
<evidence type="ECO:0000256" key="1">
    <source>
        <dbReference type="SAM" id="MobiDB-lite"/>
    </source>
</evidence>
<feature type="compositionally biased region" description="Polar residues" evidence="1">
    <location>
        <begin position="1"/>
        <end position="19"/>
    </location>
</feature>
<name>A0A1E3J051_9TREE</name>
<reference evidence="3" key="1">
    <citation type="submission" date="2016-06" db="EMBL/GenBank/DDBJ databases">
        <authorList>
            <person name="Cuomo C."/>
            <person name="Litvintseva A."/>
            <person name="Heitman J."/>
            <person name="Chen Y."/>
            <person name="Sun S."/>
            <person name="Springer D."/>
            <person name="Dromer F."/>
            <person name="Young S."/>
            <person name="Zeng Q."/>
            <person name="Chapman S."/>
            <person name="Gujja S."/>
            <person name="Saif S."/>
            <person name="Birren B."/>
        </authorList>
    </citation>
    <scope>NUCLEOTIDE SEQUENCE</scope>
    <source>
        <strain evidence="3">CBS 7841</strain>
    </source>
</reference>
<accession>A0A1E3J051</accession>
<reference evidence="3" key="2">
    <citation type="journal article" date="2022" name="Elife">
        <title>Obligate sexual reproduction of a homothallic fungus closely related to the Cryptococcus pathogenic species complex.</title>
        <authorList>
            <person name="Passer A.R."/>
            <person name="Clancey S.A."/>
            <person name="Shea T."/>
            <person name="David-Palma M."/>
            <person name="Averette A.F."/>
            <person name="Boekhout T."/>
            <person name="Porcel B.M."/>
            <person name="Nowrousian M."/>
            <person name="Cuomo C.A."/>
            <person name="Sun S."/>
            <person name="Heitman J."/>
            <person name="Coelho M.A."/>
        </authorList>
    </citation>
    <scope>NUCLEOTIDE SEQUENCE</scope>
    <source>
        <strain evidence="3">CBS 7841</strain>
    </source>
</reference>
<dbReference type="InterPro" id="IPR044089">
    <property type="entry name" value="Alr1-like"/>
</dbReference>
<dbReference type="AlphaFoldDB" id="A0A1E3J051"/>
<evidence type="ECO:0000256" key="2">
    <source>
        <dbReference type="SAM" id="Phobius"/>
    </source>
</evidence>
<feature type="compositionally biased region" description="Low complexity" evidence="1">
    <location>
        <begin position="164"/>
        <end position="173"/>
    </location>
</feature>
<organism evidence="3 4">
    <name type="scientific">Cryptococcus depauperatus CBS 7841</name>
    <dbReference type="NCBI Taxonomy" id="1295531"/>
    <lineage>
        <taxon>Eukaryota</taxon>
        <taxon>Fungi</taxon>
        <taxon>Dikarya</taxon>
        <taxon>Basidiomycota</taxon>
        <taxon>Agaricomycotina</taxon>
        <taxon>Tremellomycetes</taxon>
        <taxon>Tremellales</taxon>
        <taxon>Cryptococcaceae</taxon>
        <taxon>Cryptococcus</taxon>
    </lineage>
</organism>
<feature type="compositionally biased region" description="Basic and acidic residues" evidence="1">
    <location>
        <begin position="534"/>
        <end position="543"/>
    </location>
</feature>
<dbReference type="Gene3D" id="1.20.58.340">
    <property type="entry name" value="Magnesium transport protein CorA, transmembrane region"/>
    <property type="match status" value="3"/>
</dbReference>
<dbReference type="GO" id="GO:0016020">
    <property type="term" value="C:membrane"/>
    <property type="evidence" value="ECO:0007669"/>
    <property type="project" value="InterPro"/>
</dbReference>
<dbReference type="InterPro" id="IPR002523">
    <property type="entry name" value="MgTranspt_CorA/ZnTranspt_ZntB"/>
</dbReference>
<dbReference type="PANTHER" id="PTHR21535:SF90">
    <property type="entry name" value="CORA METAL ION TRANSPORTER"/>
    <property type="match status" value="1"/>
</dbReference>
<dbReference type="KEGG" id="cdep:91085026"/>